<dbReference type="EMBL" id="RKRE01000001">
    <property type="protein sequence ID" value="RPF49867.1"/>
    <property type="molecule type" value="Genomic_DNA"/>
</dbReference>
<feature type="domain" description="tRNA-specific 2-thiouridylase MnmA-like central" evidence="13">
    <location>
        <begin position="193"/>
        <end position="255"/>
    </location>
</feature>
<comment type="caution">
    <text evidence="11">Lacks conserved residue(s) required for the propagation of feature annotation.</text>
</comment>
<evidence type="ECO:0000313" key="15">
    <source>
        <dbReference type="Proteomes" id="UP000282654"/>
    </source>
</evidence>
<evidence type="ECO:0000313" key="14">
    <source>
        <dbReference type="EMBL" id="RPF49867.1"/>
    </source>
</evidence>
<keyword evidence="5 11" id="KW-0547">Nucleotide-binding</keyword>
<dbReference type="InterPro" id="IPR014729">
    <property type="entry name" value="Rossmann-like_a/b/a_fold"/>
</dbReference>
<feature type="binding site" evidence="11">
    <location>
        <position position="33"/>
    </location>
    <ligand>
        <name>ATP</name>
        <dbReference type="ChEBI" id="CHEBI:30616"/>
    </ligand>
</feature>
<dbReference type="AlphaFoldDB" id="A0A3N5AY22"/>
<dbReference type="PANTHER" id="PTHR11933">
    <property type="entry name" value="TRNA 5-METHYLAMINOMETHYL-2-THIOURIDYLATE -METHYLTRANSFERASE"/>
    <property type="match status" value="1"/>
</dbReference>
<keyword evidence="2 11" id="KW-0820">tRNA-binding</keyword>
<keyword evidence="15" id="KW-1185">Reference proteome</keyword>
<dbReference type="Gene3D" id="2.30.30.280">
    <property type="entry name" value="Adenine nucleotide alpha hydrolases-like domains"/>
    <property type="match status" value="1"/>
</dbReference>
<dbReference type="Pfam" id="PF03054">
    <property type="entry name" value="tRNA_Me_trans"/>
    <property type="match status" value="1"/>
</dbReference>
<dbReference type="FunFam" id="2.30.30.280:FF:000001">
    <property type="entry name" value="tRNA-specific 2-thiouridylase MnmA"/>
    <property type="match status" value="1"/>
</dbReference>
<evidence type="ECO:0000256" key="2">
    <source>
        <dbReference type="ARBA" id="ARBA00022555"/>
    </source>
</evidence>
<dbReference type="HAMAP" id="MF_00144">
    <property type="entry name" value="tRNA_thiouridyl_MnmA"/>
    <property type="match status" value="1"/>
</dbReference>
<dbReference type="NCBIfam" id="NF001138">
    <property type="entry name" value="PRK00143.1"/>
    <property type="match status" value="1"/>
</dbReference>
<evidence type="ECO:0000256" key="10">
    <source>
        <dbReference type="ARBA" id="ARBA00056575"/>
    </source>
</evidence>
<feature type="site" description="Interaction with tRNA" evidence="11">
    <location>
        <position position="112"/>
    </location>
</feature>
<dbReference type="Pfam" id="PF20259">
    <property type="entry name" value="tRNA_Me_trans_M"/>
    <property type="match status" value="1"/>
</dbReference>
<organism evidence="14 15">
    <name type="scientific">Thermodesulfitimonas autotrophica</name>
    <dbReference type="NCBI Taxonomy" id="1894989"/>
    <lineage>
        <taxon>Bacteria</taxon>
        <taxon>Bacillati</taxon>
        <taxon>Bacillota</taxon>
        <taxon>Clostridia</taxon>
        <taxon>Thermoanaerobacterales</taxon>
        <taxon>Thermoanaerobacteraceae</taxon>
        <taxon>Thermodesulfitimonas</taxon>
    </lineage>
</organism>
<feature type="region of interest" description="Interaction with tRNA" evidence="11">
    <location>
        <begin position="135"/>
        <end position="137"/>
    </location>
</feature>
<comment type="subcellular location">
    <subcellularLocation>
        <location evidence="11">Cytoplasm</location>
    </subcellularLocation>
</comment>
<dbReference type="GO" id="GO:0000049">
    <property type="term" value="F:tRNA binding"/>
    <property type="evidence" value="ECO:0007669"/>
    <property type="project" value="UniProtKB-KW"/>
</dbReference>
<feature type="active site" description="Cysteine persulfide intermediate" evidence="11">
    <location>
        <position position="184"/>
    </location>
</feature>
<evidence type="ECO:0000256" key="7">
    <source>
        <dbReference type="ARBA" id="ARBA00022884"/>
    </source>
</evidence>
<evidence type="ECO:0000259" key="12">
    <source>
        <dbReference type="Pfam" id="PF20258"/>
    </source>
</evidence>
<sequence length="340" mass="37204">MARVAVALSGGVDSAAAAILLQEEGHEVFGVTMRVTETWVAEAAAVAAALGIEHYVFDLRAEFKAAVIEPFVAAYLSGRTPNPCVTCNPRVKFGLLLRRAVELGAAFFATGHYARVWRDGGTGRYLLARGLDRKKDQSYFLYALNQEQLRYLLFPLGTKTKEEARAFVRARGLRVAARESQEICFLPEDDYRAFLRQVAGEPRVGPIVDLQGNVIGRHRGLPYYTVGQRRGLGVAAGYPLYVLALDPARNALIVGPEEFLYRDECLVGDVNLILFAALTESLPVTVKVRRGAREKPAVIEPAGENRVRVRFAAPERAITPGQAAVFYREDLVVGGGTILA</sequence>
<dbReference type="Pfam" id="PF20258">
    <property type="entry name" value="tRNA_Me_trans_C"/>
    <property type="match status" value="1"/>
</dbReference>
<dbReference type="GO" id="GO:0005524">
    <property type="term" value="F:ATP binding"/>
    <property type="evidence" value="ECO:0007669"/>
    <property type="project" value="UniProtKB-KW"/>
</dbReference>
<dbReference type="EC" id="2.8.1.13" evidence="11"/>
<evidence type="ECO:0000256" key="1">
    <source>
        <dbReference type="ARBA" id="ARBA00022490"/>
    </source>
</evidence>
<feature type="domain" description="tRNA-specific 2-thiouridylase MnmA-like C-terminal" evidence="12">
    <location>
        <begin position="263"/>
        <end position="338"/>
    </location>
</feature>
<dbReference type="Gene3D" id="3.40.50.620">
    <property type="entry name" value="HUPs"/>
    <property type="match status" value="1"/>
</dbReference>
<feature type="disulfide bond" description="Alternate" evidence="11">
    <location>
        <begin position="87"/>
        <end position="184"/>
    </location>
</feature>
<dbReference type="InterPro" id="IPR046884">
    <property type="entry name" value="MnmA-like_central"/>
</dbReference>
<evidence type="ECO:0000256" key="9">
    <source>
        <dbReference type="ARBA" id="ARBA00051542"/>
    </source>
</evidence>
<keyword evidence="7 11" id="KW-0694">RNA-binding</keyword>
<reference evidence="14 15" key="1">
    <citation type="submission" date="2018-11" db="EMBL/GenBank/DDBJ databases">
        <title>Genomic Encyclopedia of Type Strains, Phase IV (KMG-IV): sequencing the most valuable type-strain genomes for metagenomic binning, comparative biology and taxonomic classification.</title>
        <authorList>
            <person name="Goeker M."/>
        </authorList>
    </citation>
    <scope>NUCLEOTIDE SEQUENCE [LARGE SCALE GENOMIC DNA]</scope>
    <source>
        <strain evidence="14 15">DSM 102936</strain>
    </source>
</reference>
<evidence type="ECO:0000256" key="6">
    <source>
        <dbReference type="ARBA" id="ARBA00022840"/>
    </source>
</evidence>
<feature type="binding site" evidence="11">
    <location>
        <position position="111"/>
    </location>
    <ligand>
        <name>ATP</name>
        <dbReference type="ChEBI" id="CHEBI:30616"/>
    </ligand>
</feature>
<feature type="site" description="Interaction with tRNA" evidence="11">
    <location>
        <position position="322"/>
    </location>
</feature>
<proteinExistence type="inferred from homology"/>
<evidence type="ECO:0000256" key="4">
    <source>
        <dbReference type="ARBA" id="ARBA00022694"/>
    </source>
</evidence>
<dbReference type="GO" id="GO:0103016">
    <property type="term" value="F:tRNA-uridine 2-sulfurtransferase activity"/>
    <property type="evidence" value="ECO:0007669"/>
    <property type="project" value="UniProtKB-EC"/>
</dbReference>
<dbReference type="GO" id="GO:0008168">
    <property type="term" value="F:methyltransferase activity"/>
    <property type="evidence" value="ECO:0007669"/>
    <property type="project" value="UniProtKB-KW"/>
</dbReference>
<dbReference type="GO" id="GO:0032259">
    <property type="term" value="P:methylation"/>
    <property type="evidence" value="ECO:0007669"/>
    <property type="project" value="UniProtKB-KW"/>
</dbReference>
<dbReference type="InterPro" id="IPR023382">
    <property type="entry name" value="MnmA-like_central_sf"/>
</dbReference>
<evidence type="ECO:0000256" key="11">
    <source>
        <dbReference type="HAMAP-Rule" id="MF_00144"/>
    </source>
</evidence>
<dbReference type="InterPro" id="IPR004506">
    <property type="entry name" value="MnmA-like"/>
</dbReference>
<keyword evidence="3 11" id="KW-0808">Transferase</keyword>
<dbReference type="GO" id="GO:0002143">
    <property type="term" value="P:tRNA wobble position uridine thiolation"/>
    <property type="evidence" value="ECO:0007669"/>
    <property type="project" value="TreeGrafter"/>
</dbReference>
<keyword evidence="6 11" id="KW-0067">ATP-binding</keyword>
<keyword evidence="1 11" id="KW-0963">Cytoplasm</keyword>
<protein>
    <recommendedName>
        <fullName evidence="11">tRNA-specific 2-thiouridylase MnmA</fullName>
        <ecNumber evidence="11">2.8.1.13</ecNumber>
    </recommendedName>
</protein>
<evidence type="ECO:0000256" key="5">
    <source>
        <dbReference type="ARBA" id="ARBA00022741"/>
    </source>
</evidence>
<comment type="caution">
    <text evidence="14">The sequence shown here is derived from an EMBL/GenBank/DDBJ whole genome shotgun (WGS) entry which is preliminary data.</text>
</comment>
<evidence type="ECO:0000256" key="8">
    <source>
        <dbReference type="ARBA" id="ARBA00023157"/>
    </source>
</evidence>
<dbReference type="SUPFAM" id="SSF52402">
    <property type="entry name" value="Adenine nucleotide alpha hydrolases-like"/>
    <property type="match status" value="1"/>
</dbReference>
<dbReference type="NCBIfam" id="TIGR00420">
    <property type="entry name" value="trmU"/>
    <property type="match status" value="1"/>
</dbReference>
<evidence type="ECO:0000256" key="3">
    <source>
        <dbReference type="ARBA" id="ARBA00022679"/>
    </source>
</evidence>
<evidence type="ECO:0000259" key="13">
    <source>
        <dbReference type="Pfam" id="PF20259"/>
    </source>
</evidence>
<dbReference type="Proteomes" id="UP000282654">
    <property type="component" value="Unassembled WGS sequence"/>
</dbReference>
<keyword evidence="14" id="KW-0489">Methyltransferase</keyword>
<feature type="binding site" evidence="11">
    <location>
        <begin position="7"/>
        <end position="14"/>
    </location>
    <ligand>
        <name>ATP</name>
        <dbReference type="ChEBI" id="CHEBI:30616"/>
    </ligand>
</feature>
<comment type="similarity">
    <text evidence="11">Belongs to the MnmA/TRMU family.</text>
</comment>
<dbReference type="OrthoDB" id="9800696at2"/>
<feature type="active site" description="Nucleophile" evidence="11">
    <location>
        <position position="87"/>
    </location>
</feature>
<dbReference type="CDD" id="cd01998">
    <property type="entry name" value="MnmA_TRMU-like"/>
    <property type="match status" value="1"/>
</dbReference>
<name>A0A3N5AY22_9THEO</name>
<dbReference type="GO" id="GO:0005737">
    <property type="term" value="C:cytoplasm"/>
    <property type="evidence" value="ECO:0007669"/>
    <property type="project" value="UniProtKB-SubCell"/>
</dbReference>
<dbReference type="InterPro" id="IPR046885">
    <property type="entry name" value="MnmA-like_C"/>
</dbReference>
<comment type="function">
    <text evidence="10 11">Catalyzes the 2-thiolation of uridine at the wobble position (U34) of tRNA, leading to the formation of s(2)U34.</text>
</comment>
<keyword evidence="8 11" id="KW-1015">Disulfide bond</keyword>
<comment type="catalytic activity">
    <reaction evidence="9 11">
        <text>S-sulfanyl-L-cysteinyl-[protein] + uridine(34) in tRNA + AH2 + ATP = 2-thiouridine(34) in tRNA + L-cysteinyl-[protein] + A + AMP + diphosphate + H(+)</text>
        <dbReference type="Rhea" id="RHEA:47032"/>
        <dbReference type="Rhea" id="RHEA-COMP:10131"/>
        <dbReference type="Rhea" id="RHEA-COMP:11726"/>
        <dbReference type="Rhea" id="RHEA-COMP:11727"/>
        <dbReference type="Rhea" id="RHEA-COMP:11728"/>
        <dbReference type="ChEBI" id="CHEBI:13193"/>
        <dbReference type="ChEBI" id="CHEBI:15378"/>
        <dbReference type="ChEBI" id="CHEBI:17499"/>
        <dbReference type="ChEBI" id="CHEBI:29950"/>
        <dbReference type="ChEBI" id="CHEBI:30616"/>
        <dbReference type="ChEBI" id="CHEBI:33019"/>
        <dbReference type="ChEBI" id="CHEBI:61963"/>
        <dbReference type="ChEBI" id="CHEBI:65315"/>
        <dbReference type="ChEBI" id="CHEBI:87170"/>
        <dbReference type="ChEBI" id="CHEBI:456215"/>
        <dbReference type="EC" id="2.8.1.13"/>
    </reaction>
</comment>
<dbReference type="Gene3D" id="2.40.30.10">
    <property type="entry name" value="Translation factors"/>
    <property type="match status" value="1"/>
</dbReference>
<keyword evidence="4 11" id="KW-0819">tRNA processing</keyword>
<gene>
    <name evidence="11" type="primary">mnmA</name>
    <name evidence="14" type="ORF">EDD75_0692</name>
</gene>
<accession>A0A3N5AY22</accession>
<dbReference type="PANTHER" id="PTHR11933:SF5">
    <property type="entry name" value="MITOCHONDRIAL TRNA-SPECIFIC 2-THIOURIDYLASE 1"/>
    <property type="match status" value="1"/>
</dbReference>